<evidence type="ECO:0000256" key="1">
    <source>
        <dbReference type="SAM" id="MobiDB-lite"/>
    </source>
</evidence>
<dbReference type="EMBL" id="CP022163">
    <property type="protein sequence ID" value="ATB29691.1"/>
    <property type="molecule type" value="Genomic_DNA"/>
</dbReference>
<keyword evidence="2" id="KW-0732">Signal</keyword>
<feature type="chain" id="PRO_5012242041" description="DUF2380 domain-containing protein" evidence="2">
    <location>
        <begin position="26"/>
        <end position="507"/>
    </location>
</feature>
<accession>A0A250IEX2</accession>
<proteinExistence type="predicted"/>
<sequence length="507" mass="55018">MRADAPRSWWVGLLLTASLMTTGCASLPSPPGQGMYLGDTPRTATRPMLAQSPEAESPPRSPRGPAARQRHHHRGSSEAVTATAPELAAKPAQQSVTLTRQAVLGAIDGVRDSIGHIADTLPKLAASQAGIAGDNDVFVPYINYGTIQLQWLKDSLGGAALLTDTASTVGEPEMELALLRLSGPRLQATLLGAHLLSAWLDFLNLADAILQHAPFYSDERLVRDLDRVRKMLEPSMTALSSLEPAQVEATASTLPSLMGQLTRESYSIREAVRVATERGGQMMLAAQLVEMLTQASMMKLSLPRLPPAAPATLGVGLVMGANGVMMGTRVAVSAEWVEMMRRLVRAGVISAPVAGTAVRIHTGQVLMSQSHDELPKGVRDALGDGPEVRGMHQTGRAGAGMAEPPRHHVLPREHREWFEKRGFTGDMSIDRFCVKMEQAKHEAIHGGGDWRLGRLWPGEWNQMIMKALREAELEAGRMLTRNEILKVVAGYMKEYKIPMNFTPWSGR</sequence>
<evidence type="ECO:0000313" key="4">
    <source>
        <dbReference type="Proteomes" id="UP000217289"/>
    </source>
</evidence>
<dbReference type="AlphaFoldDB" id="A0A250IEX2"/>
<protein>
    <recommendedName>
        <fullName evidence="5">DUF2380 domain-containing protein</fullName>
    </recommendedName>
</protein>
<evidence type="ECO:0000313" key="3">
    <source>
        <dbReference type="EMBL" id="ATB29691.1"/>
    </source>
</evidence>
<keyword evidence="4" id="KW-1185">Reference proteome</keyword>
<dbReference type="Proteomes" id="UP000217289">
    <property type="component" value="Chromosome"/>
</dbReference>
<evidence type="ECO:0008006" key="5">
    <source>
        <dbReference type="Google" id="ProtNLM"/>
    </source>
</evidence>
<dbReference type="PROSITE" id="PS51257">
    <property type="entry name" value="PROKAR_LIPOPROTEIN"/>
    <property type="match status" value="1"/>
</dbReference>
<reference evidence="3 4" key="1">
    <citation type="submission" date="2017-06" db="EMBL/GenBank/DDBJ databases">
        <authorList>
            <person name="Kim H.J."/>
            <person name="Triplett B.A."/>
        </authorList>
    </citation>
    <scope>NUCLEOTIDE SEQUENCE [LARGE SCALE GENOMIC DNA]</scope>
    <source>
        <strain evidence="3 4">DSM 14713</strain>
    </source>
</reference>
<gene>
    <name evidence="3" type="ORF">MEBOL_003146</name>
</gene>
<feature type="region of interest" description="Disordered" evidence="1">
    <location>
        <begin position="50"/>
        <end position="81"/>
    </location>
</feature>
<feature type="signal peptide" evidence="2">
    <location>
        <begin position="1"/>
        <end position="25"/>
    </location>
</feature>
<dbReference type="OrthoDB" id="5523588at2"/>
<feature type="region of interest" description="Disordered" evidence="1">
    <location>
        <begin position="26"/>
        <end position="45"/>
    </location>
</feature>
<evidence type="ECO:0000256" key="2">
    <source>
        <dbReference type="SAM" id="SignalP"/>
    </source>
</evidence>
<dbReference type="KEGG" id="mbd:MEBOL_003146"/>
<name>A0A250IEX2_9BACT</name>
<organism evidence="3 4">
    <name type="scientific">Melittangium boletus DSM 14713</name>
    <dbReference type="NCBI Taxonomy" id="1294270"/>
    <lineage>
        <taxon>Bacteria</taxon>
        <taxon>Pseudomonadati</taxon>
        <taxon>Myxococcota</taxon>
        <taxon>Myxococcia</taxon>
        <taxon>Myxococcales</taxon>
        <taxon>Cystobacterineae</taxon>
        <taxon>Archangiaceae</taxon>
        <taxon>Melittangium</taxon>
    </lineage>
</organism>